<proteinExistence type="predicted"/>
<accession>A0AA45W590</accession>
<gene>
    <name evidence="1" type="ORF">SAMN05421772_108150</name>
</gene>
<dbReference type="Gene3D" id="6.10.250.730">
    <property type="match status" value="1"/>
</dbReference>
<dbReference type="Pfam" id="PF06169">
    <property type="entry name" value="DUF982"/>
    <property type="match status" value="1"/>
</dbReference>
<evidence type="ECO:0000313" key="1">
    <source>
        <dbReference type="EMBL" id="SIS91476.1"/>
    </source>
</evidence>
<dbReference type="AlphaFoldDB" id="A0AA45W590"/>
<dbReference type="InterPro" id="IPR010385">
    <property type="entry name" value="DUF982"/>
</dbReference>
<protein>
    <recommendedName>
        <fullName evidence="3">DUF982 domain-containing protein</fullName>
    </recommendedName>
</protein>
<evidence type="ECO:0000313" key="2">
    <source>
        <dbReference type="Proteomes" id="UP000186216"/>
    </source>
</evidence>
<comment type="caution">
    <text evidence="1">The sequence shown here is derived from an EMBL/GenBank/DDBJ whole genome shotgun (WGS) entry which is preliminary data.</text>
</comment>
<organism evidence="1 2">
    <name type="scientific">Paracoccus saliphilus</name>
    <dbReference type="NCBI Taxonomy" id="405559"/>
    <lineage>
        <taxon>Bacteria</taxon>
        <taxon>Pseudomonadati</taxon>
        <taxon>Pseudomonadota</taxon>
        <taxon>Alphaproteobacteria</taxon>
        <taxon>Rhodobacterales</taxon>
        <taxon>Paracoccaceae</taxon>
        <taxon>Paracoccus</taxon>
    </lineage>
</organism>
<dbReference type="Proteomes" id="UP000186216">
    <property type="component" value="Unassembled WGS sequence"/>
</dbReference>
<evidence type="ECO:0008006" key="3">
    <source>
        <dbReference type="Google" id="ProtNLM"/>
    </source>
</evidence>
<reference evidence="1 2" key="1">
    <citation type="submission" date="2017-01" db="EMBL/GenBank/DDBJ databases">
        <authorList>
            <person name="Varghese N."/>
            <person name="Submissions S."/>
        </authorList>
    </citation>
    <scope>NUCLEOTIDE SEQUENCE [LARGE SCALE GENOMIC DNA]</scope>
    <source>
        <strain evidence="1 2">DSM 18447</strain>
    </source>
</reference>
<dbReference type="EMBL" id="FTOU01000008">
    <property type="protein sequence ID" value="SIS91476.1"/>
    <property type="molecule type" value="Genomic_DNA"/>
</dbReference>
<sequence>MDRSRLCNLYGPAAFQYGHREYYLDGQNLIEINWGNPMTFVVSPEGDTQKISTIEQAFYWLRKKWPVTDHNRDFALDRIDAAMHCLVTVEDARNAFLSAARSAGFMPGGIARPGGGHSQQMT</sequence>
<name>A0AA45W590_9RHOB</name>